<proteinExistence type="predicted"/>
<evidence type="ECO:0000313" key="2">
    <source>
        <dbReference type="Proteomes" id="UP000033434"/>
    </source>
</evidence>
<dbReference type="Pfam" id="PF01885">
    <property type="entry name" value="PTS_2-RNA"/>
    <property type="match status" value="1"/>
</dbReference>
<evidence type="ECO:0008006" key="3">
    <source>
        <dbReference type="Google" id="ProtNLM"/>
    </source>
</evidence>
<dbReference type="SUPFAM" id="SSF56399">
    <property type="entry name" value="ADP-ribosylation"/>
    <property type="match status" value="1"/>
</dbReference>
<gene>
    <name evidence="1" type="ORF">N479_00530</name>
</gene>
<name>A0A0F6AI56_9GAMM</name>
<dbReference type="GO" id="GO:0016740">
    <property type="term" value="F:transferase activity"/>
    <property type="evidence" value="ECO:0007669"/>
    <property type="project" value="InterPro"/>
</dbReference>
<dbReference type="InterPro" id="IPR002745">
    <property type="entry name" value="Ptrans_KptA/Tpt1"/>
</dbReference>
<reference evidence="1 2" key="1">
    <citation type="journal article" date="2015" name="BMC Genomics">
        <title>Genome mining reveals unlocked bioactive potential of marine Gram-negative bacteria.</title>
        <authorList>
            <person name="Machado H."/>
            <person name="Sonnenschein E.C."/>
            <person name="Melchiorsen J."/>
            <person name="Gram L."/>
        </authorList>
    </citation>
    <scope>NUCLEOTIDE SEQUENCE [LARGE SCALE GENOMIC DNA]</scope>
    <source>
        <strain evidence="1 2">S4054</strain>
    </source>
</reference>
<accession>A0A0F6AI56</accession>
<dbReference type="Proteomes" id="UP000033434">
    <property type="component" value="Unassembled WGS sequence"/>
</dbReference>
<dbReference type="InterPro" id="IPR042081">
    <property type="entry name" value="RNA_2'-PTrans_C"/>
</dbReference>
<evidence type="ECO:0000313" key="1">
    <source>
        <dbReference type="EMBL" id="KKE85892.1"/>
    </source>
</evidence>
<dbReference type="AlphaFoldDB" id="A0A0F6AI56"/>
<dbReference type="PATRIC" id="fig|1129367.4.peg.113"/>
<protein>
    <recommendedName>
        <fullName evidence="3">RNA 2'-phosphotransferase</fullName>
    </recommendedName>
</protein>
<dbReference type="Gene3D" id="3.20.170.30">
    <property type="match status" value="1"/>
</dbReference>
<organism evidence="1 2">
    <name type="scientific">Pseudoalteromonas luteoviolacea S4054</name>
    <dbReference type="NCBI Taxonomy" id="1129367"/>
    <lineage>
        <taxon>Bacteria</taxon>
        <taxon>Pseudomonadati</taxon>
        <taxon>Pseudomonadota</taxon>
        <taxon>Gammaproteobacteria</taxon>
        <taxon>Alteromonadales</taxon>
        <taxon>Pseudoalteromonadaceae</taxon>
        <taxon>Pseudoalteromonas</taxon>
    </lineage>
</organism>
<sequence length="102" mass="11435">MIRANQGHSIDVDLALEATIPPDILFHGTASRFIQSIKEIGLVKGQRHHVHLTESTDTAMKVAVMANLSCLALTLKQCTCKVHSFIERTIMYGWLSMYRPNI</sequence>
<comment type="caution">
    <text evidence="1">The sequence shown here is derived from an EMBL/GenBank/DDBJ whole genome shotgun (WGS) entry which is preliminary data.</text>
</comment>
<dbReference type="EMBL" id="AUXW01000001">
    <property type="protein sequence ID" value="KKE85892.1"/>
    <property type="molecule type" value="Genomic_DNA"/>
</dbReference>